<comment type="similarity">
    <text evidence="2">Belongs to the tryptophan 2-monooxygenase family.</text>
</comment>
<evidence type="ECO:0000256" key="2">
    <source>
        <dbReference type="ARBA" id="ARBA00005833"/>
    </source>
</evidence>
<dbReference type="RefSeq" id="WP_221451978.1">
    <property type="nucleotide sequence ID" value="NZ_JACHKZ010000003.1"/>
</dbReference>
<dbReference type="InterPro" id="IPR050281">
    <property type="entry name" value="Flavin_monoamine_oxidase"/>
</dbReference>
<dbReference type="InterPro" id="IPR036188">
    <property type="entry name" value="FAD/NAD-bd_sf"/>
</dbReference>
<keyword evidence="5" id="KW-0073">Auxin biosynthesis</keyword>
<comment type="caution">
    <text evidence="8">The sequence shown here is derived from an EMBL/GenBank/DDBJ whole genome shotgun (WGS) entry which is preliminary data.</text>
</comment>
<gene>
    <name evidence="8" type="ORF">HNP33_000701</name>
</gene>
<evidence type="ECO:0000313" key="8">
    <source>
        <dbReference type="EMBL" id="MBB6576653.1"/>
    </source>
</evidence>
<dbReference type="EC" id="1.13.12.3" evidence="3"/>
<feature type="domain" description="Amine oxidase" evidence="7">
    <location>
        <begin position="63"/>
        <end position="524"/>
    </location>
</feature>
<accession>A0ABR6RBY9</accession>
<dbReference type="InterPro" id="IPR002937">
    <property type="entry name" value="Amino_oxidase"/>
</dbReference>
<evidence type="ECO:0000259" key="7">
    <source>
        <dbReference type="Pfam" id="PF01593"/>
    </source>
</evidence>
<comment type="catalytic activity">
    <reaction evidence="6">
        <text>L-tryptophan + O2 = indole-3-acetamide + CO2 + H2O</text>
        <dbReference type="Rhea" id="RHEA:16165"/>
        <dbReference type="ChEBI" id="CHEBI:15377"/>
        <dbReference type="ChEBI" id="CHEBI:15379"/>
        <dbReference type="ChEBI" id="CHEBI:16031"/>
        <dbReference type="ChEBI" id="CHEBI:16526"/>
        <dbReference type="ChEBI" id="CHEBI:57912"/>
        <dbReference type="EC" id="1.13.12.3"/>
    </reaction>
</comment>
<evidence type="ECO:0000256" key="6">
    <source>
        <dbReference type="ARBA" id="ARBA00047321"/>
    </source>
</evidence>
<keyword evidence="9" id="KW-1185">Reference proteome</keyword>
<dbReference type="PROSITE" id="PS51318">
    <property type="entry name" value="TAT"/>
    <property type="match status" value="1"/>
</dbReference>
<keyword evidence="8" id="KW-0560">Oxidoreductase</keyword>
<evidence type="ECO:0000256" key="5">
    <source>
        <dbReference type="ARBA" id="ARBA00023070"/>
    </source>
</evidence>
<sequence length="532" mass="58567">MSTSIPTLSRRHWLSMIGKAAGGGVMYQAMSSLGYAQESNYRGPLELSKAKRGGSVVILGAGLAGMTAAYELRAAGYRVQVLEFQERSGGRCWTVRGGDSFTELGGAKQTCSFAKGNYINPGPWRVPYHHYAVLDYCKKFGVRLEPFMQVNYNALVHNSKAFGGKPQKFREVQADAYGYVAELLAKATNQGALDQAVTTEDKEKLLESLRGWGALDKDFRYVASHSVSNHRGFQIEPAGGLMPVAQYSTPIEMSSLLQSGLWNKINDGHLMEFQTAIFEPVGGMDAIAKGFEKEVGSLVRHNCKVTRIEQNDKGVTVTFSDTRKGGAAQQVKADWCVCTIPASILAQIDIQVGDAMKQAIQSLPYGASFKVGLEFKRRFWEEDERIYGGISYTDLPIGQISYPSTNFFSKGPAVLLGGYQYENAHAYAYTAMSPAQRIQAAVEQGAQLHAQYPKEFLSGFTVGWHRVPWINGCFGLWTDALREQHYRNLCEIDGRIVLAGEHCSYIPAWQEGAILSSLDAVKRLHDKAQATA</sequence>
<evidence type="ECO:0000256" key="4">
    <source>
        <dbReference type="ARBA" id="ARBA00017871"/>
    </source>
</evidence>
<evidence type="ECO:0000313" key="9">
    <source>
        <dbReference type="Proteomes" id="UP000562492"/>
    </source>
</evidence>
<dbReference type="SUPFAM" id="SSF54373">
    <property type="entry name" value="FAD-linked reductases, C-terminal domain"/>
    <property type="match status" value="1"/>
</dbReference>
<organism evidence="8 9">
    <name type="scientific">Comamonas odontotermitis</name>
    <dbReference type="NCBI Taxonomy" id="379895"/>
    <lineage>
        <taxon>Bacteria</taxon>
        <taxon>Pseudomonadati</taxon>
        <taxon>Pseudomonadota</taxon>
        <taxon>Betaproteobacteria</taxon>
        <taxon>Burkholderiales</taxon>
        <taxon>Comamonadaceae</taxon>
        <taxon>Comamonas</taxon>
    </lineage>
</organism>
<comment type="pathway">
    <text evidence="1">Plant hormone metabolism; auxin biosynthesis.</text>
</comment>
<protein>
    <recommendedName>
        <fullName evidence="4">Tryptophan 2-monooxygenase</fullName>
        <ecNumber evidence="3">1.13.12.3</ecNumber>
    </recommendedName>
</protein>
<evidence type="ECO:0000256" key="1">
    <source>
        <dbReference type="ARBA" id="ARBA00004814"/>
    </source>
</evidence>
<dbReference type="Pfam" id="PF01593">
    <property type="entry name" value="Amino_oxidase"/>
    <property type="match status" value="1"/>
</dbReference>
<reference evidence="8 9" key="1">
    <citation type="submission" date="2020-08" db="EMBL/GenBank/DDBJ databases">
        <title>Functional genomics of gut bacteria from endangered species of beetles.</title>
        <authorList>
            <person name="Carlos-Shanley C."/>
        </authorList>
    </citation>
    <scope>NUCLEOTIDE SEQUENCE [LARGE SCALE GENOMIC DNA]</scope>
    <source>
        <strain evidence="8 9">S00124</strain>
    </source>
</reference>
<evidence type="ECO:0000256" key="3">
    <source>
        <dbReference type="ARBA" id="ARBA00012535"/>
    </source>
</evidence>
<dbReference type="InterPro" id="IPR006311">
    <property type="entry name" value="TAT_signal"/>
</dbReference>
<dbReference type="Gene3D" id="3.50.50.60">
    <property type="entry name" value="FAD/NAD(P)-binding domain"/>
    <property type="match status" value="1"/>
</dbReference>
<dbReference type="Gene3D" id="3.90.660.10">
    <property type="match status" value="1"/>
</dbReference>
<dbReference type="EMBL" id="JACHKZ010000003">
    <property type="protein sequence ID" value="MBB6576653.1"/>
    <property type="molecule type" value="Genomic_DNA"/>
</dbReference>
<dbReference type="PANTHER" id="PTHR10742:SF410">
    <property type="entry name" value="LYSINE-SPECIFIC HISTONE DEMETHYLASE 2"/>
    <property type="match status" value="1"/>
</dbReference>
<dbReference type="GO" id="GO:0097621">
    <property type="term" value="F:monoamine oxidase activity"/>
    <property type="evidence" value="ECO:0007669"/>
    <property type="project" value="UniProtKB-EC"/>
</dbReference>
<name>A0ABR6RBY9_9BURK</name>
<dbReference type="PANTHER" id="PTHR10742">
    <property type="entry name" value="FLAVIN MONOAMINE OXIDASE"/>
    <property type="match status" value="1"/>
</dbReference>
<dbReference type="Proteomes" id="UP000562492">
    <property type="component" value="Unassembled WGS sequence"/>
</dbReference>
<proteinExistence type="inferred from homology"/>
<dbReference type="SUPFAM" id="SSF51905">
    <property type="entry name" value="FAD/NAD(P)-binding domain"/>
    <property type="match status" value="1"/>
</dbReference>
<dbReference type="Gene3D" id="1.20.1440.240">
    <property type="match status" value="1"/>
</dbReference>